<evidence type="ECO:0000313" key="1">
    <source>
        <dbReference type="EMBL" id="MDT8329968.1"/>
    </source>
</evidence>
<dbReference type="EMBL" id="JAVVDO010000003">
    <property type="protein sequence ID" value="MDT8329968.1"/>
    <property type="molecule type" value="Genomic_DNA"/>
</dbReference>
<sequence length="86" mass="9364">MPWGLGKGWDLVVVRGGFGRPRRSAPFAGIRPRPQAASLRARPFLVHYGWLPAGRWDVECLTNLDAVPEKGAHLALGRPGRVIALA</sequence>
<organism evidence="1 2">
    <name type="scientific">Roseomonas gilardii</name>
    <dbReference type="NCBI Taxonomy" id="257708"/>
    <lineage>
        <taxon>Bacteria</taxon>
        <taxon>Pseudomonadati</taxon>
        <taxon>Pseudomonadota</taxon>
        <taxon>Alphaproteobacteria</taxon>
        <taxon>Acetobacterales</taxon>
        <taxon>Roseomonadaceae</taxon>
        <taxon>Roseomonas</taxon>
    </lineage>
</organism>
<protein>
    <submittedName>
        <fullName evidence="1">Uncharacterized protein</fullName>
    </submittedName>
</protein>
<dbReference type="Proteomes" id="UP001258945">
    <property type="component" value="Unassembled WGS sequence"/>
</dbReference>
<dbReference type="SUPFAM" id="SSF102198">
    <property type="entry name" value="Putative cyclase"/>
    <property type="match status" value="1"/>
</dbReference>
<reference evidence="1 2" key="1">
    <citation type="journal article" date="2019" name="Microb. Pathog.">
        <title>Comparison of VITEK 2, MALDI-TOF MS, 16S rRNA gene sequencing, and whole-genome sequencing for identification of Roseomonas mucosa.</title>
        <authorList>
            <person name="Rudolph W.W."/>
            <person name="Gunzer F."/>
            <person name="Trauth M."/>
            <person name="Bunk B."/>
            <person name="Bigge R."/>
            <person name="Schrottner P."/>
        </authorList>
    </citation>
    <scope>NUCLEOTIDE SEQUENCE [LARGE SCALE GENOMIC DNA]</scope>
    <source>
        <strain evidence="1 2">DSM 103800</strain>
    </source>
</reference>
<gene>
    <name evidence="1" type="ORF">RQ831_02815</name>
</gene>
<dbReference type="InterPro" id="IPR037175">
    <property type="entry name" value="KFase_sf"/>
</dbReference>
<dbReference type="RefSeq" id="WP_314280052.1">
    <property type="nucleotide sequence ID" value="NZ_JAVVDO010000003.1"/>
</dbReference>
<evidence type="ECO:0000313" key="2">
    <source>
        <dbReference type="Proteomes" id="UP001258945"/>
    </source>
</evidence>
<keyword evidence="2" id="KW-1185">Reference proteome</keyword>
<comment type="caution">
    <text evidence="1">The sequence shown here is derived from an EMBL/GenBank/DDBJ whole genome shotgun (WGS) entry which is preliminary data.</text>
</comment>
<proteinExistence type="predicted"/>
<accession>A0ABU3MAQ7</accession>
<name>A0ABU3MAQ7_9PROT</name>